<dbReference type="EMBL" id="JBHSQJ010000039">
    <property type="protein sequence ID" value="MFC5907721.1"/>
    <property type="molecule type" value="Genomic_DNA"/>
</dbReference>
<keyword evidence="2" id="KW-1185">Reference proteome</keyword>
<evidence type="ECO:0000313" key="1">
    <source>
        <dbReference type="EMBL" id="MFC5907721.1"/>
    </source>
</evidence>
<gene>
    <name evidence="1" type="ORF">ACFP3V_10870</name>
</gene>
<reference evidence="2" key="1">
    <citation type="journal article" date="2019" name="Int. J. Syst. Evol. Microbiol.">
        <title>The Global Catalogue of Microorganisms (GCM) 10K type strain sequencing project: providing services to taxonomists for standard genome sequencing and annotation.</title>
        <authorList>
            <consortium name="The Broad Institute Genomics Platform"/>
            <consortium name="The Broad Institute Genome Sequencing Center for Infectious Disease"/>
            <person name="Wu L."/>
            <person name="Ma J."/>
        </authorList>
    </citation>
    <scope>NUCLEOTIDE SEQUENCE [LARGE SCALE GENOMIC DNA]</scope>
    <source>
        <strain evidence="2">JCM 4816</strain>
    </source>
</reference>
<sequence>MTNQIRCSQCGTIGLEQGFIEDNGQGSHGDARWVAGALERGPFGGAKRLGRQRLQVDAFRCPKCGHLELFATQAP</sequence>
<protein>
    <submittedName>
        <fullName evidence="1">Uncharacterized protein</fullName>
    </submittedName>
</protein>
<evidence type="ECO:0000313" key="2">
    <source>
        <dbReference type="Proteomes" id="UP001596174"/>
    </source>
</evidence>
<name>A0ABW1G1L4_9ACTN</name>
<accession>A0ABW1G1L4</accession>
<proteinExistence type="predicted"/>
<organism evidence="1 2">
    <name type="scientific">Streptacidiphilus monticola</name>
    <dbReference type="NCBI Taxonomy" id="2161674"/>
    <lineage>
        <taxon>Bacteria</taxon>
        <taxon>Bacillati</taxon>
        <taxon>Actinomycetota</taxon>
        <taxon>Actinomycetes</taxon>
        <taxon>Kitasatosporales</taxon>
        <taxon>Streptomycetaceae</taxon>
        <taxon>Streptacidiphilus</taxon>
    </lineage>
</organism>
<comment type="caution">
    <text evidence="1">The sequence shown here is derived from an EMBL/GenBank/DDBJ whole genome shotgun (WGS) entry which is preliminary data.</text>
</comment>
<dbReference type="RefSeq" id="WP_380582430.1">
    <property type="nucleotide sequence ID" value="NZ_JBHSQJ010000039.1"/>
</dbReference>
<dbReference type="Proteomes" id="UP001596174">
    <property type="component" value="Unassembled WGS sequence"/>
</dbReference>